<evidence type="ECO:0000313" key="3">
    <source>
        <dbReference type="Proteomes" id="UP000189580"/>
    </source>
</evidence>
<protein>
    <submittedName>
        <fullName evidence="2">Uncharacterized protein</fullName>
    </submittedName>
</protein>
<reference evidence="2 3" key="1">
    <citation type="submission" date="2016-02" db="EMBL/GenBank/DDBJ databases">
        <title>Complete genome sequence and transcriptome regulation of the pentose utilising yeast Sugiyamaella lignohabitans.</title>
        <authorList>
            <person name="Bellasio M."/>
            <person name="Peymann A."/>
            <person name="Valli M."/>
            <person name="Sipitzky M."/>
            <person name="Graf A."/>
            <person name="Sauer M."/>
            <person name="Marx H."/>
            <person name="Mattanovich D."/>
        </authorList>
    </citation>
    <scope>NUCLEOTIDE SEQUENCE [LARGE SCALE GENOMIC DNA]</scope>
    <source>
        <strain evidence="2 3">CBS 10342</strain>
    </source>
</reference>
<feature type="compositionally biased region" description="Acidic residues" evidence="1">
    <location>
        <begin position="661"/>
        <end position="670"/>
    </location>
</feature>
<evidence type="ECO:0000256" key="1">
    <source>
        <dbReference type="SAM" id="MobiDB-lite"/>
    </source>
</evidence>
<feature type="region of interest" description="Disordered" evidence="1">
    <location>
        <begin position="633"/>
        <end position="700"/>
    </location>
</feature>
<feature type="region of interest" description="Disordered" evidence="1">
    <location>
        <begin position="50"/>
        <end position="104"/>
    </location>
</feature>
<feature type="compositionally biased region" description="Gly residues" evidence="1">
    <location>
        <begin position="51"/>
        <end position="69"/>
    </location>
</feature>
<keyword evidence="3" id="KW-1185">Reference proteome</keyword>
<feature type="compositionally biased region" description="Low complexity" evidence="1">
    <location>
        <begin position="684"/>
        <end position="697"/>
    </location>
</feature>
<dbReference type="RefSeq" id="XP_018735598.1">
    <property type="nucleotide sequence ID" value="XM_018878279.1"/>
</dbReference>
<feature type="compositionally biased region" description="Polar residues" evidence="1">
    <location>
        <begin position="75"/>
        <end position="91"/>
    </location>
</feature>
<feature type="compositionally biased region" description="Low complexity" evidence="1">
    <location>
        <begin position="412"/>
        <end position="422"/>
    </location>
</feature>
<organism evidence="2 3">
    <name type="scientific">Sugiyamaella lignohabitans</name>
    <dbReference type="NCBI Taxonomy" id="796027"/>
    <lineage>
        <taxon>Eukaryota</taxon>
        <taxon>Fungi</taxon>
        <taxon>Dikarya</taxon>
        <taxon>Ascomycota</taxon>
        <taxon>Saccharomycotina</taxon>
        <taxon>Dipodascomycetes</taxon>
        <taxon>Dipodascales</taxon>
        <taxon>Trichomonascaceae</taxon>
        <taxon>Sugiyamaella</taxon>
    </lineage>
</organism>
<dbReference type="GeneID" id="30033201"/>
<sequence>MVRSSAPVSSLAYQISTSNDPTRIYRTPIAFRGQDFLSSAASWTKHKLFPGDGGAAGSPRGGGDGGGTTGSSPPISNNRNTFSGQLGSGSSRNHHGSAGGGDNNNNSLLGVSITSGGLVVCIYSSSVQVWRDEVSNGGVLEFVGSTHGIVGSIVDVAVTESPGVTSGTADNSRATGHTVTLVIQVLRSRAYYLEIHQISREPSLVNTLVLPPASFGPGPYQVITSVASPYMAVVTSSGLVTLFAIDGYHPLALSGLEVACGPDGSALLDLQGRWLALTPKTSADGYKSARSNRNGTGSGAHDVNGYGHGMNGSPNGGMGMGSDRKGGTGNANGAKSNRLDYLPNAHTPVNLPPSGPLYERVMESLSATAVTSLKSLSEAGYSGIKYYLSKDGSGQDQFHSSVSGGGNGAAGRSGPNSPSPGSSLKSLSKFLFSDQSSTSLVQIIDIPSETSICCFSPLEGLSYLSLSPYDTTLLTVSSKGDHMYTYDISYLPREVTVTGRYARGKVPARIKRVAWDTRGGFGLVTQDRGSLHWFDKRISFDTSTNKIWKLSNWGIEDMTFVNGAFAATVAAAATAATAGAKSSKQSHRKSGRDRESHLLLLKQGQLLISDPTSGQSTWKYDLPEVAISDPYKVRVNGGTSNSNENASGDSNGDPNYLIDNFDGEMDDGYDNEVLGLDDTTDATSPSSAGSAVSVSSSDLPPRPNVDPLAFFELETCLPYPFIHEDRRITISTTEFWDTASASCMITTGKGSSESYPVLAVFGLDIPSKPIDFGKAKGEAKFTPSEDLPNSEGNLDLDDAANGEALRRAMESLVLTHPPSPQPSKPSSPSVESDSSHQGSATLAQHYLSDSDSAH</sequence>
<dbReference type="OrthoDB" id="4089169at2759"/>
<proteinExistence type="predicted"/>
<feature type="compositionally biased region" description="Polar residues" evidence="1">
    <location>
        <begin position="836"/>
        <end position="854"/>
    </location>
</feature>
<dbReference type="KEGG" id="slb:AWJ20_1402"/>
<name>A0A167DNZ8_9ASCO</name>
<feature type="compositionally biased region" description="Gly residues" evidence="1">
    <location>
        <begin position="306"/>
        <end position="320"/>
    </location>
</feature>
<evidence type="ECO:0000313" key="2">
    <source>
        <dbReference type="EMBL" id="ANB13121.1"/>
    </source>
</evidence>
<gene>
    <name evidence="2" type="ORF">AWJ20_1402</name>
</gene>
<dbReference type="AlphaFoldDB" id="A0A167DNZ8"/>
<accession>A0A167DNZ8</accession>
<feature type="region of interest" description="Disordered" evidence="1">
    <location>
        <begin position="779"/>
        <end position="854"/>
    </location>
</feature>
<feature type="region of interest" description="Disordered" evidence="1">
    <location>
        <begin position="284"/>
        <end position="347"/>
    </location>
</feature>
<feature type="region of interest" description="Disordered" evidence="1">
    <location>
        <begin position="397"/>
        <end position="422"/>
    </location>
</feature>
<feature type="compositionally biased region" description="Polar residues" evidence="1">
    <location>
        <begin position="637"/>
        <end position="653"/>
    </location>
</feature>
<dbReference type="Proteomes" id="UP000189580">
    <property type="component" value="Chromosome a"/>
</dbReference>
<dbReference type="EMBL" id="CP014501">
    <property type="protein sequence ID" value="ANB13121.1"/>
    <property type="molecule type" value="Genomic_DNA"/>
</dbReference>